<dbReference type="Proteomes" id="UP001427805">
    <property type="component" value="Unassembled WGS sequence"/>
</dbReference>
<dbReference type="CDD" id="cd17511">
    <property type="entry name" value="YbjN_AmyR-like"/>
    <property type="match status" value="1"/>
</dbReference>
<proteinExistence type="predicted"/>
<dbReference type="RefSeq" id="WP_346245880.1">
    <property type="nucleotide sequence ID" value="NZ_JBDIZK010000003.1"/>
</dbReference>
<protein>
    <submittedName>
        <fullName evidence="2">YbjN domain-containing protein</fullName>
    </submittedName>
</protein>
<keyword evidence="1" id="KW-0732">Signal</keyword>
<dbReference type="InterPro" id="IPR019660">
    <property type="entry name" value="Put_sensory_transdc_reg_YbjN"/>
</dbReference>
<sequence length="173" mass="19237">MKYLMIAAALLTVTTAANGHAQSPRNSATAQDPSLDLSTPEKVAQALQGAGYKALLKKRDDGGAYIESAASGSGFSIEFWCEGSECKSMQFYTWYKKRDWFNTDFANRWNAKYRFVKVAIDADGDLSVYMDISLVGRMSSAHFGDILDWWSVMSDDVGTFIDDEETKRLKKPG</sequence>
<reference evidence="2 3" key="1">
    <citation type="submission" date="2024-05" db="EMBL/GenBank/DDBJ databases">
        <title>Sphingomonas sp. HF-S3 16S ribosomal RNA gene Genome sequencing and assembly.</title>
        <authorList>
            <person name="Lee H."/>
        </authorList>
    </citation>
    <scope>NUCLEOTIDE SEQUENCE [LARGE SCALE GENOMIC DNA]</scope>
    <source>
        <strain evidence="2 3">HF-S3</strain>
    </source>
</reference>
<organism evidence="2 3">
    <name type="scientific">Sphingomonas rustica</name>
    <dbReference type="NCBI Taxonomy" id="3103142"/>
    <lineage>
        <taxon>Bacteria</taxon>
        <taxon>Pseudomonadati</taxon>
        <taxon>Pseudomonadota</taxon>
        <taxon>Alphaproteobacteria</taxon>
        <taxon>Sphingomonadales</taxon>
        <taxon>Sphingomonadaceae</taxon>
        <taxon>Sphingomonas</taxon>
    </lineage>
</organism>
<feature type="signal peptide" evidence="1">
    <location>
        <begin position="1"/>
        <end position="21"/>
    </location>
</feature>
<gene>
    <name evidence="2" type="ORF">TPR58_06905</name>
</gene>
<dbReference type="Pfam" id="PF10722">
    <property type="entry name" value="YbjN"/>
    <property type="match status" value="1"/>
</dbReference>
<feature type="chain" id="PRO_5047025157" evidence="1">
    <location>
        <begin position="22"/>
        <end position="173"/>
    </location>
</feature>
<name>A0ABV0B5L3_9SPHN</name>
<keyword evidence="3" id="KW-1185">Reference proteome</keyword>
<comment type="caution">
    <text evidence="2">The sequence shown here is derived from an EMBL/GenBank/DDBJ whole genome shotgun (WGS) entry which is preliminary data.</text>
</comment>
<evidence type="ECO:0000313" key="2">
    <source>
        <dbReference type="EMBL" id="MEN3746889.1"/>
    </source>
</evidence>
<evidence type="ECO:0000256" key="1">
    <source>
        <dbReference type="SAM" id="SignalP"/>
    </source>
</evidence>
<dbReference type="EMBL" id="JBDIZK010000003">
    <property type="protein sequence ID" value="MEN3746889.1"/>
    <property type="molecule type" value="Genomic_DNA"/>
</dbReference>
<evidence type="ECO:0000313" key="3">
    <source>
        <dbReference type="Proteomes" id="UP001427805"/>
    </source>
</evidence>
<accession>A0ABV0B5L3</accession>